<dbReference type="EMBL" id="MU864401">
    <property type="protein sequence ID" value="KAK4187505.1"/>
    <property type="molecule type" value="Genomic_DNA"/>
</dbReference>
<dbReference type="PANTHER" id="PTHR12993">
    <property type="entry name" value="N-ACETYLGLUCOSAMINYL-PHOSPHATIDYLINOSITOL DE-N-ACETYLASE-RELATED"/>
    <property type="match status" value="1"/>
</dbReference>
<dbReference type="InterPro" id="IPR024078">
    <property type="entry name" value="LmbE-like_dom_sf"/>
</dbReference>
<evidence type="ECO:0000256" key="1">
    <source>
        <dbReference type="ARBA" id="ARBA00006066"/>
    </source>
</evidence>
<keyword evidence="4" id="KW-0812">Transmembrane</keyword>
<dbReference type="GO" id="GO:0005783">
    <property type="term" value="C:endoplasmic reticulum"/>
    <property type="evidence" value="ECO:0007669"/>
    <property type="project" value="TreeGrafter"/>
</dbReference>
<comment type="caution">
    <text evidence="5">The sequence shown here is derived from an EMBL/GenBank/DDBJ whole genome shotgun (WGS) entry which is preliminary data.</text>
</comment>
<dbReference type="AlphaFoldDB" id="A0AAN6WUE9"/>
<keyword evidence="4" id="KW-0472">Membrane</keyword>
<dbReference type="SUPFAM" id="SSF53448">
    <property type="entry name" value="Nucleotide-diphospho-sugar transferases"/>
    <property type="match status" value="1"/>
</dbReference>
<proteinExistence type="inferred from homology"/>
<reference evidence="5" key="2">
    <citation type="submission" date="2023-05" db="EMBL/GenBank/DDBJ databases">
        <authorList>
            <consortium name="Lawrence Berkeley National Laboratory"/>
            <person name="Steindorff A."/>
            <person name="Hensen N."/>
            <person name="Bonometti L."/>
            <person name="Westerberg I."/>
            <person name="Brannstrom I.O."/>
            <person name="Guillou S."/>
            <person name="Cros-Aarteil S."/>
            <person name="Calhoun S."/>
            <person name="Haridas S."/>
            <person name="Kuo A."/>
            <person name="Mondo S."/>
            <person name="Pangilinan J."/>
            <person name="Riley R."/>
            <person name="Labutti K."/>
            <person name="Andreopoulos B."/>
            <person name="Lipzen A."/>
            <person name="Chen C."/>
            <person name="Yanf M."/>
            <person name="Daum C."/>
            <person name="Ng V."/>
            <person name="Clum A."/>
            <person name="Ohm R."/>
            <person name="Martin F."/>
            <person name="Silar P."/>
            <person name="Natvig D."/>
            <person name="Lalanne C."/>
            <person name="Gautier V."/>
            <person name="Ament-Velasquez S.L."/>
            <person name="Kruys A."/>
            <person name="Hutchinson M.I."/>
            <person name="Powell A.J."/>
            <person name="Barry K."/>
            <person name="Miller A.N."/>
            <person name="Grigoriev I.V."/>
            <person name="Debuchy R."/>
            <person name="Gladieux P."/>
            <person name="Thoren M.H."/>
            <person name="Johannesson H."/>
        </authorList>
    </citation>
    <scope>NUCLEOTIDE SEQUENCE</scope>
    <source>
        <strain evidence="5">PSN309</strain>
    </source>
</reference>
<dbReference type="EC" id="3.5.1.89" evidence="3"/>
<dbReference type="InterPro" id="IPR003737">
    <property type="entry name" value="GlcNAc_PI_deacetylase-related"/>
</dbReference>
<dbReference type="GO" id="GO:1901135">
    <property type="term" value="P:carbohydrate derivative metabolic process"/>
    <property type="evidence" value="ECO:0007669"/>
    <property type="project" value="UniProtKB-ARBA"/>
</dbReference>
<dbReference type="Pfam" id="PF02585">
    <property type="entry name" value="PIG-L"/>
    <property type="match status" value="1"/>
</dbReference>
<sequence>MLRALAKPVQSLARIRIPRRGLRWIVRLSVLAVVVPLFLQWLVAYLVGNDARILPPQLVNAKNPLIVTAHPDDECLFFAPSILGVLDRNKGAMGGLLVMSTGNNYGKGETRTQELIESCKALGIYFQRCIAIDHPDLQDNPTRWWNTDLIENFVHEHVRKWEVDAIITFDEGGVSGHINHRAVSAAVTHYVATNPQAPVAYTLTTTSLIRKYTFLGDLPLTVLPFLWRIIEALSYPVTTADPKEGGIALIANTWHRYLATRRAFAQHGSQYSWDRYLYMIMSRYTRAGPAYKDRVPAILHHISLGQGASSHEKWMQVRQDCLDLHPDWQAFLWTDETATQLVRDHFPELQEMWEEGYKFPIQKIDALRYMVLYHYGGVILDMDLQCKRALGPLRRFEFVAPAAVPTGFSIGFMMAEARNKFVGELVGNLGRYNRNWLGLPYPTVMFSTGCHYASTIHAFQSRQDRKELKILAGTREEPRMHSLNGPVSTPLFNHLGSSSWHSYDASMIVTIGKSGGLRLPLIFVSGVLVSFFVVRRFRRRRLGGGGISSPRLKVTF</sequence>
<feature type="transmembrane region" description="Helical" evidence="4">
    <location>
        <begin position="24"/>
        <end position="47"/>
    </location>
</feature>
<organism evidence="5 6">
    <name type="scientific">Podospora australis</name>
    <dbReference type="NCBI Taxonomy" id="1536484"/>
    <lineage>
        <taxon>Eukaryota</taxon>
        <taxon>Fungi</taxon>
        <taxon>Dikarya</taxon>
        <taxon>Ascomycota</taxon>
        <taxon>Pezizomycotina</taxon>
        <taxon>Sordariomycetes</taxon>
        <taxon>Sordariomycetidae</taxon>
        <taxon>Sordariales</taxon>
        <taxon>Podosporaceae</taxon>
        <taxon>Podospora</taxon>
    </lineage>
</organism>
<dbReference type="GO" id="GO:0000225">
    <property type="term" value="F:N-acetylglucosaminylphosphatidylinositol deacetylase activity"/>
    <property type="evidence" value="ECO:0007669"/>
    <property type="project" value="UniProtKB-EC"/>
</dbReference>
<comment type="similarity">
    <text evidence="1">Belongs to the PIGL family.</text>
</comment>
<feature type="transmembrane region" description="Helical" evidence="4">
    <location>
        <begin position="517"/>
        <end position="534"/>
    </location>
</feature>
<dbReference type="InterPro" id="IPR007577">
    <property type="entry name" value="GlycoTrfase_DXD_sugar-bd_CS"/>
</dbReference>
<keyword evidence="6" id="KW-1185">Reference proteome</keyword>
<dbReference type="Pfam" id="PF04488">
    <property type="entry name" value="Gly_transf_sug"/>
    <property type="match status" value="1"/>
</dbReference>
<keyword evidence="4" id="KW-1133">Transmembrane helix</keyword>
<evidence type="ECO:0000313" key="5">
    <source>
        <dbReference type="EMBL" id="KAK4187505.1"/>
    </source>
</evidence>
<dbReference type="SUPFAM" id="SSF102588">
    <property type="entry name" value="LmbE-like"/>
    <property type="match status" value="1"/>
</dbReference>
<dbReference type="PANTHER" id="PTHR12993:SF11">
    <property type="entry name" value="N-ACETYLGLUCOSAMINYL-PHOSPHATIDYLINOSITOL DE-N-ACETYLASE"/>
    <property type="match status" value="1"/>
</dbReference>
<gene>
    <name evidence="5" type="ORF">QBC35DRAFT_515400</name>
</gene>
<accession>A0AAN6WUE9</accession>
<protein>
    <recommendedName>
        <fullName evidence="3">N-acetylglucosaminylphosphatidylinositol deacetylase</fullName>
        <ecNumber evidence="3">3.5.1.89</ecNumber>
    </recommendedName>
</protein>
<evidence type="ECO:0000256" key="3">
    <source>
        <dbReference type="ARBA" id="ARBA00012176"/>
    </source>
</evidence>
<reference evidence="5" key="1">
    <citation type="journal article" date="2023" name="Mol. Phylogenet. Evol.">
        <title>Genome-scale phylogeny and comparative genomics of the fungal order Sordariales.</title>
        <authorList>
            <person name="Hensen N."/>
            <person name="Bonometti L."/>
            <person name="Westerberg I."/>
            <person name="Brannstrom I.O."/>
            <person name="Guillou S."/>
            <person name="Cros-Aarteil S."/>
            <person name="Calhoun S."/>
            <person name="Haridas S."/>
            <person name="Kuo A."/>
            <person name="Mondo S."/>
            <person name="Pangilinan J."/>
            <person name="Riley R."/>
            <person name="LaButti K."/>
            <person name="Andreopoulos B."/>
            <person name="Lipzen A."/>
            <person name="Chen C."/>
            <person name="Yan M."/>
            <person name="Daum C."/>
            <person name="Ng V."/>
            <person name="Clum A."/>
            <person name="Steindorff A."/>
            <person name="Ohm R.A."/>
            <person name="Martin F."/>
            <person name="Silar P."/>
            <person name="Natvig D.O."/>
            <person name="Lalanne C."/>
            <person name="Gautier V."/>
            <person name="Ament-Velasquez S.L."/>
            <person name="Kruys A."/>
            <person name="Hutchinson M.I."/>
            <person name="Powell A.J."/>
            <person name="Barry K."/>
            <person name="Miller A.N."/>
            <person name="Grigoriev I.V."/>
            <person name="Debuchy R."/>
            <person name="Gladieux P."/>
            <person name="Hiltunen Thoren M."/>
            <person name="Johannesson H."/>
        </authorList>
    </citation>
    <scope>NUCLEOTIDE SEQUENCE</scope>
    <source>
        <strain evidence="5">PSN309</strain>
    </source>
</reference>
<dbReference type="Gene3D" id="3.40.50.10320">
    <property type="entry name" value="LmbE-like"/>
    <property type="match status" value="1"/>
</dbReference>
<evidence type="ECO:0000256" key="4">
    <source>
        <dbReference type="SAM" id="Phobius"/>
    </source>
</evidence>
<evidence type="ECO:0000256" key="2">
    <source>
        <dbReference type="ARBA" id="ARBA00009003"/>
    </source>
</evidence>
<dbReference type="Proteomes" id="UP001302126">
    <property type="component" value="Unassembled WGS sequence"/>
</dbReference>
<evidence type="ECO:0000313" key="6">
    <source>
        <dbReference type="Proteomes" id="UP001302126"/>
    </source>
</evidence>
<dbReference type="InterPro" id="IPR029044">
    <property type="entry name" value="Nucleotide-diphossugar_trans"/>
</dbReference>
<name>A0AAN6WUE9_9PEZI</name>
<comment type="similarity">
    <text evidence="2">Belongs to the glycosyltransferase 32 family.</text>
</comment>